<reference evidence="4 5" key="1">
    <citation type="submission" date="2023-06" db="EMBL/GenBank/DDBJ databases">
        <title>Roseiconus lacunae JC819 isolated from Gulf of Mannar region, Tamil Nadu.</title>
        <authorList>
            <person name="Pk S."/>
            <person name="Ch S."/>
            <person name="Ch V.R."/>
        </authorList>
    </citation>
    <scope>NUCLEOTIDE SEQUENCE [LARGE SCALE GENOMIC DNA]</scope>
    <source>
        <strain evidence="4 5">JC819</strain>
    </source>
</reference>
<feature type="region of interest" description="Disordered" evidence="1">
    <location>
        <begin position="1"/>
        <end position="21"/>
    </location>
</feature>
<evidence type="ECO:0000313" key="5">
    <source>
        <dbReference type="Proteomes" id="UP001239462"/>
    </source>
</evidence>
<dbReference type="InterPro" id="IPR055170">
    <property type="entry name" value="GFO_IDH_MocA-like_dom"/>
</dbReference>
<sequence>MQERIEASDTDAPNTSDKSNRRDFLVKGSAVASGIGASALHVPAVHSAEAAAANSELVRIGIVGLGGRGSGALNDNLTINDNVQLVATADVDPAKHEGILPRLKKTYGDKIAVDAGKNFVGLDAYKRILDDPEIDLVLMTTPPGFRPKYVLEAVQAGKHVFAEKPSCVDPAGYRTCLVAHELAKQSGTAIVTGTQYRRQVNYMEAIQKIHEGAIGDIINMTARYCSTGIWYRARKEGMTDTQYQVYNWMHFIWLSGDQIAEQAVHNVDVMNWVMGGPPEQAYAGGGRFTRPDDSEMWDNMSVDFTYPGDRQVSFKCRQIRGTQSEVGNRIYGSNGTATILGSNGGAMIYDKDGNEVWSMKGNIQAAYKQEHKDLVDSIRAGEPIVELKQTADSSMTAVLGRMAAYTGQKVDWKFATEESELDLFPESLSFDNDLPEPSFAVPGQTKLT</sequence>
<organism evidence="4 5">
    <name type="scientific">Roseiconus lacunae</name>
    <dbReference type="NCBI Taxonomy" id="2605694"/>
    <lineage>
        <taxon>Bacteria</taxon>
        <taxon>Pseudomonadati</taxon>
        <taxon>Planctomycetota</taxon>
        <taxon>Planctomycetia</taxon>
        <taxon>Pirellulales</taxon>
        <taxon>Pirellulaceae</taxon>
        <taxon>Roseiconus</taxon>
    </lineage>
</organism>
<dbReference type="Gene3D" id="3.30.360.10">
    <property type="entry name" value="Dihydrodipicolinate Reductase, domain 2"/>
    <property type="match status" value="1"/>
</dbReference>
<accession>A0ABT7PCS7</accession>
<dbReference type="Proteomes" id="UP001239462">
    <property type="component" value="Unassembled WGS sequence"/>
</dbReference>
<dbReference type="InterPro" id="IPR050463">
    <property type="entry name" value="Gfo/Idh/MocA_oxidrdct_glycsds"/>
</dbReference>
<name>A0ABT7PCS7_9BACT</name>
<feature type="domain" description="GFO/IDH/MocA-like oxidoreductase" evidence="3">
    <location>
        <begin position="203"/>
        <end position="337"/>
    </location>
</feature>
<dbReference type="Gene3D" id="3.40.50.720">
    <property type="entry name" value="NAD(P)-binding Rossmann-like Domain"/>
    <property type="match status" value="1"/>
</dbReference>
<dbReference type="SUPFAM" id="SSF55347">
    <property type="entry name" value="Glyceraldehyde-3-phosphate dehydrogenase-like, C-terminal domain"/>
    <property type="match status" value="1"/>
</dbReference>
<evidence type="ECO:0000313" key="4">
    <source>
        <dbReference type="EMBL" id="MDM4014304.1"/>
    </source>
</evidence>
<dbReference type="RefSeq" id="WP_149497252.1">
    <property type="nucleotide sequence ID" value="NZ_JAJMQV010000059.1"/>
</dbReference>
<dbReference type="EMBL" id="JASZZN010000002">
    <property type="protein sequence ID" value="MDM4014304.1"/>
    <property type="molecule type" value="Genomic_DNA"/>
</dbReference>
<dbReference type="PANTHER" id="PTHR43818:SF5">
    <property type="entry name" value="OXIDOREDUCTASE FAMILY PROTEIN"/>
    <property type="match status" value="1"/>
</dbReference>
<dbReference type="InterPro" id="IPR000683">
    <property type="entry name" value="Gfo/Idh/MocA-like_OxRdtase_N"/>
</dbReference>
<dbReference type="InterPro" id="IPR036291">
    <property type="entry name" value="NAD(P)-bd_dom_sf"/>
</dbReference>
<protein>
    <submittedName>
        <fullName evidence="4">Gfo/Idh/MocA family oxidoreductase</fullName>
    </submittedName>
</protein>
<dbReference type="PROSITE" id="PS51318">
    <property type="entry name" value="TAT"/>
    <property type="match status" value="1"/>
</dbReference>
<evidence type="ECO:0000256" key="1">
    <source>
        <dbReference type="SAM" id="MobiDB-lite"/>
    </source>
</evidence>
<gene>
    <name evidence="4" type="ORF">QTN89_02600</name>
</gene>
<evidence type="ECO:0000259" key="3">
    <source>
        <dbReference type="Pfam" id="PF22725"/>
    </source>
</evidence>
<comment type="caution">
    <text evidence="4">The sequence shown here is derived from an EMBL/GenBank/DDBJ whole genome shotgun (WGS) entry which is preliminary data.</text>
</comment>
<dbReference type="SUPFAM" id="SSF51735">
    <property type="entry name" value="NAD(P)-binding Rossmann-fold domains"/>
    <property type="match status" value="1"/>
</dbReference>
<feature type="domain" description="Gfo/Idh/MocA-like oxidoreductase N-terminal" evidence="2">
    <location>
        <begin position="58"/>
        <end position="175"/>
    </location>
</feature>
<dbReference type="Pfam" id="PF01408">
    <property type="entry name" value="GFO_IDH_MocA"/>
    <property type="match status" value="1"/>
</dbReference>
<dbReference type="PANTHER" id="PTHR43818">
    <property type="entry name" value="BCDNA.GH03377"/>
    <property type="match status" value="1"/>
</dbReference>
<evidence type="ECO:0000259" key="2">
    <source>
        <dbReference type="Pfam" id="PF01408"/>
    </source>
</evidence>
<keyword evidence="5" id="KW-1185">Reference proteome</keyword>
<dbReference type="Pfam" id="PF22725">
    <property type="entry name" value="GFO_IDH_MocA_C3"/>
    <property type="match status" value="1"/>
</dbReference>
<proteinExistence type="predicted"/>
<dbReference type="InterPro" id="IPR006311">
    <property type="entry name" value="TAT_signal"/>
</dbReference>